<organism evidence="2 3">
    <name type="scientific">Phyllotreta striolata</name>
    <name type="common">Striped flea beetle</name>
    <name type="synonym">Crioceris striolata</name>
    <dbReference type="NCBI Taxonomy" id="444603"/>
    <lineage>
        <taxon>Eukaryota</taxon>
        <taxon>Metazoa</taxon>
        <taxon>Ecdysozoa</taxon>
        <taxon>Arthropoda</taxon>
        <taxon>Hexapoda</taxon>
        <taxon>Insecta</taxon>
        <taxon>Pterygota</taxon>
        <taxon>Neoptera</taxon>
        <taxon>Endopterygota</taxon>
        <taxon>Coleoptera</taxon>
        <taxon>Polyphaga</taxon>
        <taxon>Cucujiformia</taxon>
        <taxon>Chrysomeloidea</taxon>
        <taxon>Chrysomelidae</taxon>
        <taxon>Galerucinae</taxon>
        <taxon>Alticini</taxon>
        <taxon>Phyllotreta</taxon>
    </lineage>
</organism>
<dbReference type="PANTHER" id="PTHR12463">
    <property type="entry name" value="OXYGENASE-RELATED"/>
    <property type="match status" value="1"/>
</dbReference>
<evidence type="ECO:0000313" key="2">
    <source>
        <dbReference type="EMBL" id="CAG9865341.1"/>
    </source>
</evidence>
<reference evidence="2" key="1">
    <citation type="submission" date="2022-01" db="EMBL/GenBank/DDBJ databases">
        <authorList>
            <person name="King R."/>
        </authorList>
    </citation>
    <scope>NUCLEOTIDE SEQUENCE</scope>
</reference>
<dbReference type="AlphaFoldDB" id="A0A9N9U264"/>
<dbReference type="PANTHER" id="PTHR12463:SF0">
    <property type="entry name" value="ALPHA-KETOGLUTARATE-DEPENDENT DIOXYGENASE ALKB HOMOLOG 4"/>
    <property type="match status" value="1"/>
</dbReference>
<dbReference type="Proteomes" id="UP001153712">
    <property type="component" value="Chromosome 9"/>
</dbReference>
<dbReference type="GO" id="GO:0032451">
    <property type="term" value="F:demethylase activity"/>
    <property type="evidence" value="ECO:0007669"/>
    <property type="project" value="TreeGrafter"/>
</dbReference>
<proteinExistence type="predicted"/>
<evidence type="ECO:0000256" key="1">
    <source>
        <dbReference type="ARBA" id="ARBA00001954"/>
    </source>
</evidence>
<dbReference type="GO" id="GO:0070988">
    <property type="term" value="P:demethylation"/>
    <property type="evidence" value="ECO:0007669"/>
    <property type="project" value="InterPro"/>
</dbReference>
<protein>
    <submittedName>
        <fullName evidence="2">Uncharacterized protein</fullName>
    </submittedName>
</protein>
<dbReference type="Gene3D" id="2.60.120.590">
    <property type="entry name" value="Alpha-ketoglutarate-dependent dioxygenase AlkB-like"/>
    <property type="match status" value="1"/>
</dbReference>
<dbReference type="InterPro" id="IPR032857">
    <property type="entry name" value="ALKBH4"/>
</dbReference>
<name>A0A9N9U264_PHYSR</name>
<dbReference type="EMBL" id="OU900102">
    <property type="protein sequence ID" value="CAG9865341.1"/>
    <property type="molecule type" value="Genomic_DNA"/>
</dbReference>
<dbReference type="InterPro" id="IPR037151">
    <property type="entry name" value="AlkB-like_sf"/>
</dbReference>
<comment type="cofactor">
    <cofactor evidence="1">
        <name>Fe(2+)</name>
        <dbReference type="ChEBI" id="CHEBI:29033"/>
    </cofactor>
</comment>
<keyword evidence="3" id="KW-1185">Reference proteome</keyword>
<dbReference type="OrthoDB" id="442860at2759"/>
<dbReference type="SUPFAM" id="SSF51197">
    <property type="entry name" value="Clavaminate synthase-like"/>
    <property type="match status" value="1"/>
</dbReference>
<evidence type="ECO:0000313" key="3">
    <source>
        <dbReference type="Proteomes" id="UP001153712"/>
    </source>
</evidence>
<sequence>MHKTRSCGCKGSRSCYTCENEFNIIKTNNLNIQNGKYIYCYKCNKAWPGWNVEDNPHENHEGEPIEYPGIYIDPDFLTEEEEQGLIEALDSMPWDLSQSGRRKQNFGPKCNFKKRKISLGNFNGFPINTKFVQDKFRSIDMLNDYEVIEQCSLEYAPEKGAHIDPHIDDCWIWGERIITVNLLADSVLTMTYNDKPNRYNLDCVKSYPSVLTERGKISTDNSNYHVKWLQEGEIYPIVRIPMPKRSLLVIYGAARKETYHSRSATISNDSKINVKKCDILKCKFKTC</sequence>
<gene>
    <name evidence="2" type="ORF">PHYEVI_LOCUS11577</name>
</gene>
<dbReference type="GO" id="GO:0016491">
    <property type="term" value="F:oxidoreductase activity"/>
    <property type="evidence" value="ECO:0007669"/>
    <property type="project" value="TreeGrafter"/>
</dbReference>
<accession>A0A9N9U264</accession>